<dbReference type="InterPro" id="IPR037159">
    <property type="entry name" value="RNA_POL_N_sf"/>
</dbReference>
<reference evidence="12 13" key="1">
    <citation type="submission" date="2015-09" db="EMBL/GenBank/DDBJ databases">
        <title>Atta colombica WGS genome.</title>
        <authorList>
            <person name="Nygaard S."/>
            <person name="Hu H."/>
            <person name="Boomsma J."/>
            <person name="Zhang G."/>
        </authorList>
    </citation>
    <scope>NUCLEOTIDE SEQUENCE [LARGE SCALE GENOMIC DNA]</scope>
    <source>
        <strain evidence="12">Treedump-2</strain>
        <tissue evidence="12">Whole body</tissue>
    </source>
</reference>
<evidence type="ECO:0000256" key="3">
    <source>
        <dbReference type="ARBA" id="ARBA00022478"/>
    </source>
</evidence>
<dbReference type="Gene3D" id="1.10.150.20">
    <property type="entry name" value="5' to 3' exonuclease, C-terminal subdomain"/>
    <property type="match status" value="1"/>
</dbReference>
<evidence type="ECO:0000313" key="13">
    <source>
        <dbReference type="Proteomes" id="UP000078540"/>
    </source>
</evidence>
<dbReference type="PANTHER" id="PTHR10102">
    <property type="entry name" value="DNA-DIRECTED RNA POLYMERASE, MITOCHONDRIAL"/>
    <property type="match status" value="1"/>
</dbReference>
<dbReference type="GO" id="GO:0001018">
    <property type="term" value="F:mitochondrial promoter sequence-specific DNA binding"/>
    <property type="evidence" value="ECO:0007669"/>
    <property type="project" value="TreeGrafter"/>
</dbReference>
<accession>A0A195BQY0</accession>
<sequence>MYHVSPTGHPEPGATMFVLQLPSSETTTWYVTASEISYLQMITNKTLLSCECHSSSSHSVRCTVIRYYATTDTMKLCAPLQKKAKRRAKKYAELLEVTNQTTNNRKAAVNRLSSAQMSILVDQPNITLDKLHKIPNFHVKKETITTQKKDTNEKTGLEKDLIHMDDKVDDTHYAILKEFDGQLDDTSAVMENLKESDGSDQTTLIKNSSFLDMLQDDKNEEKNNQDDTLMQIPKYESSYATIPFTNEPDSLENRLFDHNLISQLLAHIDVYIQINMPHKAFKLLTSNKNHIKKSKVSPVSLYNLLLKTHISNAHVEKAFEIYRTLKEDSVQPNFETYALMFEIIGTIKNQVKRAESAAEVIADMDHNGISFDKIINTSLTATQHSAVLHCMKSLNLNYCAQSQVNDTSYNCNLLRDLNTEGTNNNWQSPAKGVVTIDELRNMMNMQINIEKQCTMDVKSVALFTGDPEVRQQAIKRIAEWEKTWKSTVAEAFERNLTYLKQKETKMKSDLKILYPFLQVLPKEEYIKAIMNEISHLTKFSEGFSYTVTYLYLRLGQYIYKRYKFHRKMKDGVIDNSIQIYKKYLEWYMKKNPADKINNGRIKWQQLIDEARKSNMCCELSVPEWSRNTMINIGKFLYNIIVNDVKIPHVPKLGAPERQIPAFYLLFRLHSNNFFMEEIKPHPQLYRFYKDSHSETLSFETILLPTFSPPRPWVNVNTGGYLFSKAMFVRDFYMKPSYLLRNTPTKQLYPVFDCLNQLGSIPWKINVSMLDILIQIFRDGGSKELNVPQPSTVIPSSTNIIANEINKSPEEISKLLFQFKRMKNEMHSLWCDCLYKLSLANHFRDKIFWMPHNLDFRGRAYPVPPHLTHLSSDLGRSILMFAQGKPLGSDGLDWLKIHAINMSGLKKREPIQKRLEFANEILDLIVDSARNPLTGKMWWTKADEPWQTLAACKEIDNALQSPNVKKYICRLPIHQDGSCNGLQHYAALGRDLVGAKSVNLYPSDRPQDVYSVVARMVDEYRKIDADAGDKIAQALEGHVSRKVMKQTVMTTVYGVTKFGARLQIARQLSDLKDFDQMYIWSGSMYLVEKTFMSLQSMFESAKEIQNWFTDCARVITIRCNQYVQWVSPLGLPIIQPYSKHKKLNNSNNLKLKIFRKLDTVKQKNAFAPNFIHSLDSCHMMLTSLYCEQAGITFMSVHDCFWTHPCTVDIMNRICREQFIALHSEPILENLSEFFCKNYKKHVASNKRDVKLRGDVSLEVFQKIPKKGTFDINMIMSSRYFFN</sequence>
<keyword evidence="4 10" id="KW-0808">Transferase</keyword>
<evidence type="ECO:0000256" key="7">
    <source>
        <dbReference type="ARBA" id="ARBA00023163"/>
    </source>
</evidence>
<evidence type="ECO:0000256" key="9">
    <source>
        <dbReference type="PROSITE-ProRule" id="PRU00708"/>
    </source>
</evidence>
<dbReference type="PROSITE" id="PS00900">
    <property type="entry name" value="RNA_POL_PHAGE_1"/>
    <property type="match status" value="1"/>
</dbReference>
<dbReference type="InterPro" id="IPR002092">
    <property type="entry name" value="DNA-dir_Rpol_phage-type"/>
</dbReference>
<dbReference type="PROSITE" id="PS00489">
    <property type="entry name" value="RNA_POL_PHAGE_2"/>
    <property type="match status" value="1"/>
</dbReference>
<dbReference type="GO" id="GO:0071897">
    <property type="term" value="P:DNA biosynthetic process"/>
    <property type="evidence" value="ECO:0007669"/>
    <property type="project" value="UniProtKB-ARBA"/>
</dbReference>
<dbReference type="SUPFAM" id="SSF56672">
    <property type="entry name" value="DNA/RNA polymerases"/>
    <property type="match status" value="1"/>
</dbReference>
<evidence type="ECO:0000256" key="6">
    <source>
        <dbReference type="ARBA" id="ARBA00022946"/>
    </source>
</evidence>
<proteinExistence type="inferred from homology"/>
<keyword evidence="7 10" id="KW-0804">Transcription</keyword>
<evidence type="ECO:0000256" key="5">
    <source>
        <dbReference type="ARBA" id="ARBA00022695"/>
    </source>
</evidence>
<evidence type="ECO:0000256" key="4">
    <source>
        <dbReference type="ARBA" id="ARBA00022679"/>
    </source>
</evidence>
<dbReference type="FunFam" id="1.10.287.280:FF:000001">
    <property type="entry name" value="DNA-directed RNA polymerase"/>
    <property type="match status" value="1"/>
</dbReference>
<evidence type="ECO:0000256" key="2">
    <source>
        <dbReference type="ARBA" id="ARBA00012418"/>
    </source>
</evidence>
<dbReference type="InterPro" id="IPR029262">
    <property type="entry name" value="RPOL_N"/>
</dbReference>
<evidence type="ECO:0000313" key="12">
    <source>
        <dbReference type="EMBL" id="KYM89114.1"/>
    </source>
</evidence>
<dbReference type="Proteomes" id="UP000078540">
    <property type="component" value="Unassembled WGS sequence"/>
</dbReference>
<dbReference type="Gene3D" id="1.10.287.280">
    <property type="match status" value="1"/>
</dbReference>
<evidence type="ECO:0000259" key="11">
    <source>
        <dbReference type="SMART" id="SM01311"/>
    </source>
</evidence>
<keyword evidence="3 10" id="KW-0240">DNA-directed RNA polymerase</keyword>
<dbReference type="InterPro" id="IPR043502">
    <property type="entry name" value="DNA/RNA_pol_sf"/>
</dbReference>
<name>A0A195BQY0_9HYME</name>
<gene>
    <name evidence="12" type="ORF">ALC53_02497</name>
</gene>
<dbReference type="Gene3D" id="1.25.40.10">
    <property type="entry name" value="Tetratricopeptide repeat domain"/>
    <property type="match status" value="1"/>
</dbReference>
<dbReference type="GO" id="GO:0034245">
    <property type="term" value="C:mitochondrial DNA-directed RNA polymerase complex"/>
    <property type="evidence" value="ECO:0007669"/>
    <property type="project" value="TreeGrafter"/>
</dbReference>
<protein>
    <recommendedName>
        <fullName evidence="2 10">DNA-directed RNA polymerase</fullName>
        <ecNumber evidence="2 10">2.7.7.6</ecNumber>
    </recommendedName>
</protein>
<comment type="function">
    <text evidence="10">DNA-dependent RNA polymerase catalyzes the transcription of DNA into RNA using the four ribonucleoside triphosphates as substrates.</text>
</comment>
<dbReference type="GO" id="GO:0003899">
    <property type="term" value="F:DNA-directed RNA polymerase activity"/>
    <property type="evidence" value="ECO:0007669"/>
    <property type="project" value="UniProtKB-EC"/>
</dbReference>
<dbReference type="GO" id="GO:0006390">
    <property type="term" value="P:mitochondrial transcription"/>
    <property type="evidence" value="ECO:0007669"/>
    <property type="project" value="TreeGrafter"/>
</dbReference>
<dbReference type="EC" id="2.7.7.6" evidence="2 10"/>
<evidence type="ECO:0000256" key="1">
    <source>
        <dbReference type="ARBA" id="ARBA00009493"/>
    </source>
</evidence>
<keyword evidence="13" id="KW-1185">Reference proteome</keyword>
<comment type="catalytic activity">
    <reaction evidence="8 10">
        <text>RNA(n) + a ribonucleoside 5'-triphosphate = RNA(n+1) + diphosphate</text>
        <dbReference type="Rhea" id="RHEA:21248"/>
        <dbReference type="Rhea" id="RHEA-COMP:14527"/>
        <dbReference type="Rhea" id="RHEA-COMP:17342"/>
        <dbReference type="ChEBI" id="CHEBI:33019"/>
        <dbReference type="ChEBI" id="CHEBI:61557"/>
        <dbReference type="ChEBI" id="CHEBI:140395"/>
        <dbReference type="EC" id="2.7.7.6"/>
    </reaction>
</comment>
<dbReference type="PANTHER" id="PTHR10102:SF0">
    <property type="entry name" value="DNA-DIRECTED RNA POLYMERASE, MITOCHONDRIAL"/>
    <property type="match status" value="1"/>
</dbReference>
<dbReference type="SMART" id="SM01311">
    <property type="entry name" value="RPOL_N"/>
    <property type="match status" value="1"/>
</dbReference>
<dbReference type="InterPro" id="IPR046950">
    <property type="entry name" value="DNA-dir_Rpol_C_phage-type"/>
</dbReference>
<dbReference type="EMBL" id="KQ976421">
    <property type="protein sequence ID" value="KYM89114.1"/>
    <property type="molecule type" value="Genomic_DNA"/>
</dbReference>
<dbReference type="InterPro" id="IPR011990">
    <property type="entry name" value="TPR-like_helical_dom_sf"/>
</dbReference>
<keyword evidence="5 10" id="KW-0548">Nucleotidyltransferase</keyword>
<dbReference type="PROSITE" id="PS51375">
    <property type="entry name" value="PPR"/>
    <property type="match status" value="1"/>
</dbReference>
<evidence type="ECO:0000256" key="10">
    <source>
        <dbReference type="RuleBase" id="RU003805"/>
    </source>
</evidence>
<comment type="similarity">
    <text evidence="1 10">Belongs to the phage and mitochondrial RNA polymerase family.</text>
</comment>
<dbReference type="Pfam" id="PF00940">
    <property type="entry name" value="RNA_pol"/>
    <property type="match status" value="1"/>
</dbReference>
<dbReference type="InterPro" id="IPR002885">
    <property type="entry name" value="PPR_rpt"/>
</dbReference>
<feature type="repeat" description="PPR" evidence="9">
    <location>
        <begin position="298"/>
        <end position="332"/>
    </location>
</feature>
<feature type="domain" description="DNA-directed RNA polymerase N-terminal" evidence="11">
    <location>
        <begin position="444"/>
        <end position="759"/>
    </location>
</feature>
<dbReference type="Gene3D" id="1.10.1320.10">
    <property type="entry name" value="DNA-directed RNA polymerase, N-terminal domain"/>
    <property type="match status" value="1"/>
</dbReference>
<evidence type="ECO:0000256" key="8">
    <source>
        <dbReference type="ARBA" id="ARBA00048552"/>
    </source>
</evidence>
<organism evidence="12 13">
    <name type="scientific">Atta colombica</name>
    <dbReference type="NCBI Taxonomy" id="520822"/>
    <lineage>
        <taxon>Eukaryota</taxon>
        <taxon>Metazoa</taxon>
        <taxon>Ecdysozoa</taxon>
        <taxon>Arthropoda</taxon>
        <taxon>Hexapoda</taxon>
        <taxon>Insecta</taxon>
        <taxon>Pterygota</taxon>
        <taxon>Neoptera</taxon>
        <taxon>Endopterygota</taxon>
        <taxon>Hymenoptera</taxon>
        <taxon>Apocrita</taxon>
        <taxon>Aculeata</taxon>
        <taxon>Formicoidea</taxon>
        <taxon>Formicidae</taxon>
        <taxon>Myrmicinae</taxon>
        <taxon>Atta</taxon>
    </lineage>
</organism>
<keyword evidence="6" id="KW-0809">Transit peptide</keyword>
<dbReference type="STRING" id="520822.A0A195BQY0"/>
<dbReference type="Pfam" id="PF14700">
    <property type="entry name" value="RPOL_N"/>
    <property type="match status" value="1"/>
</dbReference>